<dbReference type="InterPro" id="IPR019740">
    <property type="entry name" value="Pyridox_Oxase_CS"/>
</dbReference>
<evidence type="ECO:0000256" key="5">
    <source>
        <dbReference type="ARBA" id="ARBA00023096"/>
    </source>
</evidence>
<feature type="binding site" evidence="6 7">
    <location>
        <position position="125"/>
    </location>
    <ligand>
        <name>substrate</name>
    </ligand>
</feature>
<dbReference type="Pfam" id="PF01243">
    <property type="entry name" value="PNPOx_N"/>
    <property type="match status" value="1"/>
</dbReference>
<name>A0A4Y9JV34_9PAST</name>
<evidence type="ECO:0000259" key="10">
    <source>
        <dbReference type="Pfam" id="PF10590"/>
    </source>
</evidence>
<feature type="binding site" evidence="6 8">
    <location>
        <position position="81"/>
    </location>
    <ligand>
        <name>FMN</name>
        <dbReference type="ChEBI" id="CHEBI:58210"/>
    </ligand>
</feature>
<evidence type="ECO:0000259" key="9">
    <source>
        <dbReference type="Pfam" id="PF01243"/>
    </source>
</evidence>
<organism evidence="11 12">
    <name type="scientific">Muribacter muris</name>
    <dbReference type="NCBI Taxonomy" id="67855"/>
    <lineage>
        <taxon>Bacteria</taxon>
        <taxon>Pseudomonadati</taxon>
        <taxon>Pseudomonadota</taxon>
        <taxon>Gammaproteobacteria</taxon>
        <taxon>Pasteurellales</taxon>
        <taxon>Pasteurellaceae</taxon>
        <taxon>Muribacter</taxon>
    </lineage>
</organism>
<evidence type="ECO:0000256" key="8">
    <source>
        <dbReference type="PIRSR" id="PIRSR000190-2"/>
    </source>
</evidence>
<comment type="catalytic activity">
    <reaction evidence="6">
        <text>pyridoxamine 5'-phosphate + O2 + H2O = pyridoxal 5'-phosphate + H2O2 + NH4(+)</text>
        <dbReference type="Rhea" id="RHEA:15817"/>
        <dbReference type="ChEBI" id="CHEBI:15377"/>
        <dbReference type="ChEBI" id="CHEBI:15379"/>
        <dbReference type="ChEBI" id="CHEBI:16240"/>
        <dbReference type="ChEBI" id="CHEBI:28938"/>
        <dbReference type="ChEBI" id="CHEBI:58451"/>
        <dbReference type="ChEBI" id="CHEBI:597326"/>
        <dbReference type="EC" id="1.4.3.5"/>
    </reaction>
</comment>
<dbReference type="EMBL" id="SPPA01000025">
    <property type="protein sequence ID" value="TFV08306.1"/>
    <property type="molecule type" value="Genomic_DNA"/>
</dbReference>
<feature type="binding site" evidence="6 8">
    <location>
        <position position="103"/>
    </location>
    <ligand>
        <name>FMN</name>
        <dbReference type="ChEBI" id="CHEBI:58210"/>
    </ligand>
</feature>
<feature type="binding site" evidence="6 7">
    <location>
        <position position="129"/>
    </location>
    <ligand>
        <name>substrate</name>
    </ligand>
</feature>
<feature type="binding site" evidence="6 8">
    <location>
        <begin position="59"/>
        <end position="64"/>
    </location>
    <ligand>
        <name>FMN</name>
        <dbReference type="ChEBI" id="CHEBI:58210"/>
    </ligand>
</feature>
<feature type="domain" description="Pyridoxamine 5'-phosphate oxidase N-terminal" evidence="9">
    <location>
        <begin position="32"/>
        <end position="156"/>
    </location>
</feature>
<dbReference type="InterPro" id="IPR019576">
    <property type="entry name" value="Pyridoxamine_oxidase_dimer_C"/>
</dbReference>
<dbReference type="FunFam" id="2.30.110.10:FF:000014">
    <property type="entry name" value="Pyridoxine/pyridoxamine 5'-phosphate oxidase"/>
    <property type="match status" value="1"/>
</dbReference>
<feature type="domain" description="Pyridoxine 5'-phosphate oxidase dimerisation C-terminal" evidence="10">
    <location>
        <begin position="169"/>
        <end position="209"/>
    </location>
</feature>
<dbReference type="SUPFAM" id="SSF50475">
    <property type="entry name" value="FMN-binding split barrel"/>
    <property type="match status" value="1"/>
</dbReference>
<evidence type="ECO:0000256" key="7">
    <source>
        <dbReference type="PIRSR" id="PIRSR000190-1"/>
    </source>
</evidence>
<dbReference type="Proteomes" id="UP000297396">
    <property type="component" value="Unassembled WGS sequence"/>
</dbReference>
<evidence type="ECO:0000256" key="6">
    <source>
        <dbReference type="HAMAP-Rule" id="MF_01629"/>
    </source>
</evidence>
<feature type="binding site" evidence="7">
    <location>
        <begin position="7"/>
        <end position="10"/>
    </location>
    <ligand>
        <name>substrate</name>
    </ligand>
</feature>
<evidence type="ECO:0000256" key="2">
    <source>
        <dbReference type="ARBA" id="ARBA00022630"/>
    </source>
</evidence>
<feature type="binding site" evidence="6 8">
    <location>
        <position position="182"/>
    </location>
    <ligand>
        <name>FMN</name>
        <dbReference type="ChEBI" id="CHEBI:58210"/>
    </ligand>
</feature>
<evidence type="ECO:0000313" key="12">
    <source>
        <dbReference type="Proteomes" id="UP000297396"/>
    </source>
</evidence>
<feature type="binding site" evidence="6 7">
    <location>
        <position position="121"/>
    </location>
    <ligand>
        <name>substrate</name>
    </ligand>
</feature>
<accession>A0A4Y9JV34</accession>
<comment type="pathway">
    <text evidence="6">Cofactor metabolism; pyridoxal 5'-phosphate salvage; pyridoxal 5'-phosphate from pyridoxine 5'-phosphate: step 1/1.</text>
</comment>
<reference evidence="11 12" key="1">
    <citation type="submission" date="2019-03" db="EMBL/GenBank/DDBJ databases">
        <title>Diversity of the mouse oral microbiome.</title>
        <authorList>
            <person name="Joseph S."/>
            <person name="Aduse-Opoku J."/>
            <person name="Curtis M."/>
            <person name="Wade W."/>
            <person name="Hashim A."/>
        </authorList>
    </citation>
    <scope>NUCLEOTIDE SEQUENCE [LARGE SCALE GENOMIC DNA]</scope>
    <source>
        <strain evidence="11 12">WT12</strain>
    </source>
</reference>
<keyword evidence="4 6" id="KW-0560">Oxidoreductase</keyword>
<dbReference type="UniPathway" id="UPA01068">
    <property type="reaction ID" value="UER00304"/>
</dbReference>
<feature type="binding site" evidence="6 8">
    <location>
        <begin position="74"/>
        <end position="75"/>
    </location>
    <ligand>
        <name>FMN</name>
        <dbReference type="ChEBI" id="CHEBI:58210"/>
    </ligand>
</feature>
<evidence type="ECO:0000313" key="11">
    <source>
        <dbReference type="EMBL" id="TFV08306.1"/>
    </source>
</evidence>
<evidence type="ECO:0000256" key="3">
    <source>
        <dbReference type="ARBA" id="ARBA00022643"/>
    </source>
</evidence>
<comment type="catalytic activity">
    <reaction evidence="6">
        <text>pyridoxine 5'-phosphate + O2 = pyridoxal 5'-phosphate + H2O2</text>
        <dbReference type="Rhea" id="RHEA:15149"/>
        <dbReference type="ChEBI" id="CHEBI:15379"/>
        <dbReference type="ChEBI" id="CHEBI:16240"/>
        <dbReference type="ChEBI" id="CHEBI:58589"/>
        <dbReference type="ChEBI" id="CHEBI:597326"/>
        <dbReference type="EC" id="1.4.3.5"/>
    </reaction>
</comment>
<evidence type="ECO:0000256" key="4">
    <source>
        <dbReference type="ARBA" id="ARBA00023002"/>
    </source>
</evidence>
<dbReference type="OrthoDB" id="9780392at2"/>
<dbReference type="InterPro" id="IPR011576">
    <property type="entry name" value="Pyridox_Oxase_N"/>
</dbReference>
<feature type="binding site" evidence="6 7">
    <location>
        <begin position="188"/>
        <end position="190"/>
    </location>
    <ligand>
        <name>substrate</name>
    </ligand>
</feature>
<dbReference type="GO" id="GO:0004733">
    <property type="term" value="F:pyridoxamine phosphate oxidase activity"/>
    <property type="evidence" value="ECO:0007669"/>
    <property type="project" value="UniProtKB-UniRule"/>
</dbReference>
<evidence type="ECO:0000256" key="1">
    <source>
        <dbReference type="ARBA" id="ARBA00007301"/>
    </source>
</evidence>
<keyword evidence="2 6" id="KW-0285">Flavoprotein</keyword>
<proteinExistence type="inferred from homology"/>
<dbReference type="Pfam" id="PF10590">
    <property type="entry name" value="PNP_phzG_C"/>
    <property type="match status" value="1"/>
</dbReference>
<dbReference type="Gene3D" id="2.30.110.10">
    <property type="entry name" value="Electron Transport, Fmn-binding Protein, Chain A"/>
    <property type="match status" value="1"/>
</dbReference>
<dbReference type="PANTHER" id="PTHR10851:SF0">
    <property type="entry name" value="PYRIDOXINE-5'-PHOSPHATE OXIDASE"/>
    <property type="match status" value="1"/>
</dbReference>
<keyword evidence="3 6" id="KW-0288">FMN</keyword>
<dbReference type="GO" id="GO:0008615">
    <property type="term" value="P:pyridoxine biosynthetic process"/>
    <property type="evidence" value="ECO:0007669"/>
    <property type="project" value="UniProtKB-UniRule"/>
</dbReference>
<comment type="function">
    <text evidence="6">Catalyzes the oxidation of either pyridoxine 5'-phosphate (PNP) or pyridoxamine 5'-phosphate (PMP) into pyridoxal 5'-phosphate (PLP).</text>
</comment>
<keyword evidence="5 6" id="KW-0664">Pyridoxine biosynthesis</keyword>
<comment type="subunit">
    <text evidence="6">Homodimer.</text>
</comment>
<dbReference type="InterPro" id="IPR000659">
    <property type="entry name" value="Pyridox_Oxase"/>
</dbReference>
<feature type="binding site" evidence="6 7">
    <location>
        <position position="64"/>
    </location>
    <ligand>
        <name>substrate</name>
    </ligand>
</feature>
<comment type="caution">
    <text evidence="11">The sequence shown here is derived from an EMBL/GenBank/DDBJ whole genome shotgun (WGS) entry which is preliminary data.</text>
</comment>
<feature type="binding site" evidence="6 8">
    <location>
        <position position="80"/>
    </location>
    <ligand>
        <name>FMN</name>
        <dbReference type="ChEBI" id="CHEBI:58210"/>
    </ligand>
</feature>
<dbReference type="AlphaFoldDB" id="A0A4Y9JV34"/>
<dbReference type="PROSITE" id="PS01064">
    <property type="entry name" value="PYRIDOX_OXIDASE"/>
    <property type="match status" value="1"/>
</dbReference>
<dbReference type="GO" id="GO:0010181">
    <property type="term" value="F:FMN binding"/>
    <property type="evidence" value="ECO:0007669"/>
    <property type="project" value="UniProtKB-UniRule"/>
</dbReference>
<feature type="binding site" evidence="6 8">
    <location>
        <begin position="138"/>
        <end position="139"/>
    </location>
    <ligand>
        <name>FMN</name>
        <dbReference type="ChEBI" id="CHEBI:58210"/>
    </ligand>
</feature>
<dbReference type="NCBIfam" id="TIGR00558">
    <property type="entry name" value="pdxH"/>
    <property type="match status" value="1"/>
</dbReference>
<comment type="similarity">
    <text evidence="1 6">Belongs to the pyridoxamine 5'-phosphate oxidase family.</text>
</comment>
<dbReference type="EC" id="1.4.3.5" evidence="6"/>
<dbReference type="InterPro" id="IPR012349">
    <property type="entry name" value="Split_barrel_FMN-bd"/>
</dbReference>
<comment type="cofactor">
    <cofactor evidence="6 8">
        <name>FMN</name>
        <dbReference type="ChEBI" id="CHEBI:58210"/>
    </cofactor>
    <text evidence="6 8">Binds 1 FMN per subunit.</text>
</comment>
<dbReference type="HAMAP" id="MF_01629">
    <property type="entry name" value="PdxH"/>
    <property type="match status" value="1"/>
</dbReference>
<feature type="binding site" evidence="6 8">
    <location>
        <position position="192"/>
    </location>
    <ligand>
        <name>FMN</name>
        <dbReference type="ChEBI" id="CHEBI:58210"/>
    </ligand>
</feature>
<dbReference type="PANTHER" id="PTHR10851">
    <property type="entry name" value="PYRIDOXINE-5-PHOSPHATE OXIDASE"/>
    <property type="match status" value="1"/>
</dbReference>
<protein>
    <recommendedName>
        <fullName evidence="6">Pyridoxine/pyridoxamine 5'-phosphate oxidase</fullName>
        <ecNumber evidence="6">1.4.3.5</ecNumber>
    </recommendedName>
    <alternativeName>
        <fullName evidence="6">PNP/PMP oxidase</fullName>
        <shortName evidence="6">PNPOx</shortName>
    </alternativeName>
    <alternativeName>
        <fullName evidence="6">Pyridoxal 5'-phosphate synthase</fullName>
    </alternativeName>
</protein>
<sequence length="209" mass="24381">MDLHHIREEYSKRQLSKSQCAAEPLTQFRQWLNEAIQAKVNEPTAMNLATVENGRPVSRIVLLKEVNQEGFIFFTNYHSRKGQNISQTPYVALNFFWAELERQVRIEGDIIPISEQASTDYFHSRPYTSQIGAWASEQSQPIENKQWLLARAAKFALKHPLSVPKPAHWGGYLVRPSYVEFWQGRPSRLHDRICYQKTADQWQKIRLSP</sequence>
<dbReference type="NCBIfam" id="NF004231">
    <property type="entry name" value="PRK05679.1"/>
    <property type="match status" value="1"/>
</dbReference>
<dbReference type="RefSeq" id="WP_135058125.1">
    <property type="nucleotide sequence ID" value="NZ_JADGLC010000025.1"/>
</dbReference>
<dbReference type="PIRSF" id="PIRSF000190">
    <property type="entry name" value="Pyd_amn-ph_oxd"/>
    <property type="match status" value="1"/>
</dbReference>
<comment type="pathway">
    <text evidence="6">Cofactor metabolism; pyridoxal 5'-phosphate salvage; pyridoxal 5'-phosphate from pyridoxamine 5'-phosphate: step 1/1.</text>
</comment>
<gene>
    <name evidence="6 11" type="primary">pdxH</name>
    <name evidence="11" type="ORF">E4T80_10340</name>
</gene>